<evidence type="ECO:0000313" key="7">
    <source>
        <dbReference type="Proteomes" id="UP001161065"/>
    </source>
</evidence>
<dbReference type="RefSeq" id="WP_046462191.1">
    <property type="nucleotide sequence ID" value="NZ_CP079703.1"/>
</dbReference>
<protein>
    <submittedName>
        <fullName evidence="6">LysR substrate-binding domain-containing protein</fullName>
    </submittedName>
</protein>
<dbReference type="InterPro" id="IPR000847">
    <property type="entry name" value="LysR_HTH_N"/>
</dbReference>
<proteinExistence type="inferred from homology"/>
<keyword evidence="4" id="KW-0804">Transcription</keyword>
<organism evidence="6 7">
    <name type="scientific">Comamonas thiooxydans</name>
    <dbReference type="NCBI Taxonomy" id="363952"/>
    <lineage>
        <taxon>Bacteria</taxon>
        <taxon>Pseudomonadati</taxon>
        <taxon>Pseudomonadota</taxon>
        <taxon>Betaproteobacteria</taxon>
        <taxon>Burkholderiales</taxon>
        <taxon>Comamonadaceae</taxon>
        <taxon>Comamonas</taxon>
    </lineage>
</organism>
<reference evidence="6" key="1">
    <citation type="submission" date="2022-09" db="EMBL/GenBank/DDBJ databases">
        <title>Intensive care unit water sources are persistently colonized with multi-drug resistant bacteria and are the site of extensive horizontal gene transfer of antibiotic resistance genes.</title>
        <authorList>
            <person name="Diorio-Toth L."/>
        </authorList>
    </citation>
    <scope>NUCLEOTIDE SEQUENCE</scope>
    <source>
        <strain evidence="6">GD03832</strain>
    </source>
</reference>
<evidence type="ECO:0000256" key="3">
    <source>
        <dbReference type="ARBA" id="ARBA00023125"/>
    </source>
</evidence>
<gene>
    <name evidence="6" type="ORF">N5D63_14890</name>
</gene>
<feature type="domain" description="HTH lysR-type" evidence="5">
    <location>
        <begin position="1"/>
        <end position="58"/>
    </location>
</feature>
<dbReference type="GO" id="GO:0003677">
    <property type="term" value="F:DNA binding"/>
    <property type="evidence" value="ECO:0007669"/>
    <property type="project" value="UniProtKB-KW"/>
</dbReference>
<dbReference type="InterPro" id="IPR036390">
    <property type="entry name" value="WH_DNA-bd_sf"/>
</dbReference>
<dbReference type="SUPFAM" id="SSF46785">
    <property type="entry name" value="Winged helix' DNA-binding domain"/>
    <property type="match status" value="1"/>
</dbReference>
<dbReference type="PRINTS" id="PR00039">
    <property type="entry name" value="HTHLYSR"/>
</dbReference>
<dbReference type="PANTHER" id="PTHR30346:SF0">
    <property type="entry name" value="HCA OPERON TRANSCRIPTIONAL ACTIVATOR HCAR"/>
    <property type="match status" value="1"/>
</dbReference>
<dbReference type="PROSITE" id="PS50931">
    <property type="entry name" value="HTH_LYSR"/>
    <property type="match status" value="1"/>
</dbReference>
<dbReference type="Proteomes" id="UP001161065">
    <property type="component" value="Unassembled WGS sequence"/>
</dbReference>
<sequence>MDLRQMRYFLALAEELNFGRAAARLHMAQPPLTRQIRAIEEELGTELFVRTPKGVELTAAGQTLLDEVPNILSLAERARERTQRAGQGLTGQLDVGIFGSGVLDVIPRLLAAFHQARPEVRIALHNQTKDEQLQALRERRITIGFNRLVPAEPGIGVQTVLKEALVVGLPATHRLCEHDEVALSELDNEPMILYPNLSLHGLAQEVSNAFHREGLRLNVAQSVEDVLTCVALVAGGFGACITTRSATSLRLPGVEYRPLHSRHLRDIELSCLYRSDDASPVLAAFLDVVRTFAGQGKT</sequence>
<dbReference type="EMBL" id="JAOCEK010000012">
    <property type="protein sequence ID" value="MDH1335427.1"/>
    <property type="molecule type" value="Genomic_DNA"/>
</dbReference>
<evidence type="ECO:0000313" key="6">
    <source>
        <dbReference type="EMBL" id="MDH1335427.1"/>
    </source>
</evidence>
<evidence type="ECO:0000256" key="2">
    <source>
        <dbReference type="ARBA" id="ARBA00023015"/>
    </source>
</evidence>
<dbReference type="FunFam" id="1.10.10.10:FF:000001">
    <property type="entry name" value="LysR family transcriptional regulator"/>
    <property type="match status" value="1"/>
</dbReference>
<accession>A0AA42Q1W3</accession>
<dbReference type="InterPro" id="IPR005119">
    <property type="entry name" value="LysR_subst-bd"/>
</dbReference>
<dbReference type="PANTHER" id="PTHR30346">
    <property type="entry name" value="TRANSCRIPTIONAL DUAL REGULATOR HCAR-RELATED"/>
    <property type="match status" value="1"/>
</dbReference>
<dbReference type="Gene3D" id="1.10.10.10">
    <property type="entry name" value="Winged helix-like DNA-binding domain superfamily/Winged helix DNA-binding domain"/>
    <property type="match status" value="1"/>
</dbReference>
<dbReference type="CDD" id="cd08446">
    <property type="entry name" value="PBP2_Chlorocatechol"/>
    <property type="match status" value="1"/>
</dbReference>
<dbReference type="GO" id="GO:0032993">
    <property type="term" value="C:protein-DNA complex"/>
    <property type="evidence" value="ECO:0007669"/>
    <property type="project" value="TreeGrafter"/>
</dbReference>
<keyword evidence="2" id="KW-0805">Transcription regulation</keyword>
<keyword evidence="3" id="KW-0238">DNA-binding</keyword>
<dbReference type="Gene3D" id="3.40.190.10">
    <property type="entry name" value="Periplasmic binding protein-like II"/>
    <property type="match status" value="2"/>
</dbReference>
<comment type="caution">
    <text evidence="6">The sequence shown here is derived from an EMBL/GenBank/DDBJ whole genome shotgun (WGS) entry which is preliminary data.</text>
</comment>
<dbReference type="Pfam" id="PF00126">
    <property type="entry name" value="HTH_1"/>
    <property type="match status" value="1"/>
</dbReference>
<dbReference type="GO" id="GO:0003700">
    <property type="term" value="F:DNA-binding transcription factor activity"/>
    <property type="evidence" value="ECO:0007669"/>
    <property type="project" value="InterPro"/>
</dbReference>
<dbReference type="Pfam" id="PF03466">
    <property type="entry name" value="LysR_substrate"/>
    <property type="match status" value="1"/>
</dbReference>
<evidence type="ECO:0000256" key="1">
    <source>
        <dbReference type="ARBA" id="ARBA00009437"/>
    </source>
</evidence>
<name>A0AA42Q1W3_9BURK</name>
<dbReference type="AlphaFoldDB" id="A0AA42Q1W3"/>
<comment type="similarity">
    <text evidence="1">Belongs to the LysR transcriptional regulatory family.</text>
</comment>
<dbReference type="SUPFAM" id="SSF53850">
    <property type="entry name" value="Periplasmic binding protein-like II"/>
    <property type="match status" value="1"/>
</dbReference>
<evidence type="ECO:0000259" key="5">
    <source>
        <dbReference type="PROSITE" id="PS50931"/>
    </source>
</evidence>
<dbReference type="InterPro" id="IPR036388">
    <property type="entry name" value="WH-like_DNA-bd_sf"/>
</dbReference>
<evidence type="ECO:0000256" key="4">
    <source>
        <dbReference type="ARBA" id="ARBA00023163"/>
    </source>
</evidence>